<keyword evidence="4" id="KW-1185">Reference proteome</keyword>
<accession>A0AAF0W460</accession>
<sequence>MIAIHLPLGRIDLYVDHYSFDEVIDSHEEENNNGSEGSDVPRKEDGTGGVVDDGGFNDDELSDPDYSVGTESDSEGVEEDDDEFDVFDDSDEEYAEFRVNEKRVLHDMATGKTLENETIPSGPVPSDESDFPSTELRSEYSSSEDENSKIGYVGPPNPKKRRKRKNVSDSVQWQVGMKFGSMKEFRDSVRDYGIKERRGVQFVTNDQNRCQVYKNGDDCTIKTLFPEHNCTKPYTNKLASEILPRVEHRFCARHLYSNFRKRFASLAMRRAFWNACCATHPVAHTRAMKDLEKLSKPAHEQLSKLDPKLWSKAHFCTHSKADNVENNMSESFNAWIINER</sequence>
<dbReference type="Pfam" id="PF03108">
    <property type="entry name" value="DBD_Tnp_Mut"/>
    <property type="match status" value="1"/>
</dbReference>
<name>A0AAF0W460_DAUCS</name>
<reference evidence="3" key="1">
    <citation type="journal article" date="2016" name="Nat. Genet.">
        <title>A high-quality carrot genome assembly provides new insights into carotenoid accumulation and asterid genome evolution.</title>
        <authorList>
            <person name="Iorizzo M."/>
            <person name="Ellison S."/>
            <person name="Senalik D."/>
            <person name="Zeng P."/>
            <person name="Satapoomin P."/>
            <person name="Huang J."/>
            <person name="Bowman M."/>
            <person name="Iovene M."/>
            <person name="Sanseverino W."/>
            <person name="Cavagnaro P."/>
            <person name="Yildiz M."/>
            <person name="Macko-Podgorni A."/>
            <person name="Moranska E."/>
            <person name="Grzebelus E."/>
            <person name="Grzebelus D."/>
            <person name="Ashrafi H."/>
            <person name="Zheng Z."/>
            <person name="Cheng S."/>
            <person name="Spooner D."/>
            <person name="Van Deynze A."/>
            <person name="Simon P."/>
        </authorList>
    </citation>
    <scope>NUCLEOTIDE SEQUENCE</scope>
    <source>
        <tissue evidence="3">Leaf</tissue>
    </source>
</reference>
<evidence type="ECO:0000259" key="2">
    <source>
        <dbReference type="Pfam" id="PF03108"/>
    </source>
</evidence>
<reference evidence="3" key="2">
    <citation type="submission" date="2022-03" db="EMBL/GenBank/DDBJ databases">
        <title>Draft title - Genomic analysis of global carrot germplasm unveils the trajectory of domestication and the origin of high carotenoid orange carrot.</title>
        <authorList>
            <person name="Iorizzo M."/>
            <person name="Ellison S."/>
            <person name="Senalik D."/>
            <person name="Macko-Podgorni A."/>
            <person name="Grzebelus D."/>
            <person name="Bostan H."/>
            <person name="Rolling W."/>
            <person name="Curaba J."/>
            <person name="Simon P."/>
        </authorList>
    </citation>
    <scope>NUCLEOTIDE SEQUENCE</scope>
    <source>
        <tissue evidence="3">Leaf</tissue>
    </source>
</reference>
<dbReference type="AlphaFoldDB" id="A0AAF0W460"/>
<dbReference type="Proteomes" id="UP000077755">
    <property type="component" value="Chromosome 1"/>
</dbReference>
<feature type="domain" description="Transposase MuDR plant" evidence="2">
    <location>
        <begin position="171"/>
        <end position="219"/>
    </location>
</feature>
<evidence type="ECO:0000256" key="1">
    <source>
        <dbReference type="SAM" id="MobiDB-lite"/>
    </source>
</evidence>
<evidence type="ECO:0000313" key="3">
    <source>
        <dbReference type="EMBL" id="WOG82014.1"/>
    </source>
</evidence>
<feature type="region of interest" description="Disordered" evidence="1">
    <location>
        <begin position="109"/>
        <end position="169"/>
    </location>
</feature>
<proteinExistence type="predicted"/>
<dbReference type="PANTHER" id="PTHR31973">
    <property type="entry name" value="POLYPROTEIN, PUTATIVE-RELATED"/>
    <property type="match status" value="1"/>
</dbReference>
<dbReference type="PANTHER" id="PTHR31973:SF187">
    <property type="entry name" value="MUTATOR TRANSPOSASE MUDRA PROTEIN"/>
    <property type="match status" value="1"/>
</dbReference>
<organism evidence="3 4">
    <name type="scientific">Daucus carota subsp. sativus</name>
    <name type="common">Carrot</name>
    <dbReference type="NCBI Taxonomy" id="79200"/>
    <lineage>
        <taxon>Eukaryota</taxon>
        <taxon>Viridiplantae</taxon>
        <taxon>Streptophyta</taxon>
        <taxon>Embryophyta</taxon>
        <taxon>Tracheophyta</taxon>
        <taxon>Spermatophyta</taxon>
        <taxon>Magnoliopsida</taxon>
        <taxon>eudicotyledons</taxon>
        <taxon>Gunneridae</taxon>
        <taxon>Pentapetalae</taxon>
        <taxon>asterids</taxon>
        <taxon>campanulids</taxon>
        <taxon>Apiales</taxon>
        <taxon>Apiaceae</taxon>
        <taxon>Apioideae</taxon>
        <taxon>Scandiceae</taxon>
        <taxon>Daucinae</taxon>
        <taxon>Daucus</taxon>
        <taxon>Daucus sect. Daucus</taxon>
    </lineage>
</organism>
<feature type="region of interest" description="Disordered" evidence="1">
    <location>
        <begin position="26"/>
        <end position="90"/>
    </location>
</feature>
<protein>
    <recommendedName>
        <fullName evidence="2">Transposase MuDR plant domain-containing protein</fullName>
    </recommendedName>
</protein>
<gene>
    <name evidence="3" type="ORF">DCAR_0101173</name>
</gene>
<feature type="compositionally biased region" description="Acidic residues" evidence="1">
    <location>
        <begin position="72"/>
        <end position="90"/>
    </location>
</feature>
<evidence type="ECO:0000313" key="4">
    <source>
        <dbReference type="Proteomes" id="UP000077755"/>
    </source>
</evidence>
<dbReference type="InterPro" id="IPR004332">
    <property type="entry name" value="Transposase_MuDR"/>
</dbReference>
<dbReference type="EMBL" id="CP093343">
    <property type="protein sequence ID" value="WOG82014.1"/>
    <property type="molecule type" value="Genomic_DNA"/>
</dbReference>